<keyword evidence="5" id="KW-0054">Arabinose catabolism</keyword>
<dbReference type="RefSeq" id="WP_147211006.1">
    <property type="nucleotide sequence ID" value="NZ_BJYM01000011.1"/>
</dbReference>
<evidence type="ECO:0000256" key="6">
    <source>
        <dbReference type="ARBA" id="ARBA00023277"/>
    </source>
</evidence>
<evidence type="ECO:0000256" key="5">
    <source>
        <dbReference type="ARBA" id="ARBA00022935"/>
    </source>
</evidence>
<dbReference type="InterPro" id="IPR005929">
    <property type="entry name" value="Ribulokinase"/>
</dbReference>
<accession>A0A511ZKU1</accession>
<dbReference type="EMBL" id="BJYM01000011">
    <property type="protein sequence ID" value="GEN88067.1"/>
    <property type="molecule type" value="Genomic_DNA"/>
</dbReference>
<evidence type="ECO:0000256" key="2">
    <source>
        <dbReference type="ARBA" id="ARBA00022741"/>
    </source>
</evidence>
<comment type="caution">
    <text evidence="10">The sequence shown here is derived from an EMBL/GenBank/DDBJ whole genome shotgun (WGS) entry which is preliminary data.</text>
</comment>
<name>A0A511ZKU1_9BACI</name>
<evidence type="ECO:0000256" key="1">
    <source>
        <dbReference type="ARBA" id="ARBA00022679"/>
    </source>
</evidence>
<evidence type="ECO:0000256" key="4">
    <source>
        <dbReference type="ARBA" id="ARBA00022840"/>
    </source>
</evidence>
<dbReference type="CDD" id="cd07781">
    <property type="entry name" value="ASKHA_NBD_FGGY_L-RBK"/>
    <property type="match status" value="1"/>
</dbReference>
<dbReference type="InterPro" id="IPR018484">
    <property type="entry name" value="FGGY_N"/>
</dbReference>
<keyword evidence="6" id="KW-0119">Carbohydrate metabolism</keyword>
<keyword evidence="2" id="KW-0547">Nucleotide-binding</keyword>
<dbReference type="InterPro" id="IPR018483">
    <property type="entry name" value="Carb_kinase_FGGY_CS"/>
</dbReference>
<keyword evidence="11" id="KW-1185">Reference proteome</keyword>
<feature type="domain" description="Carbohydrate kinase FGGY C-terminal" evidence="9">
    <location>
        <begin position="261"/>
        <end position="456"/>
    </location>
</feature>
<evidence type="ECO:0000259" key="8">
    <source>
        <dbReference type="Pfam" id="PF00370"/>
    </source>
</evidence>
<sequence>MKRELVIGVDGGTESVRVGIFDLKGNEVGEGITPYKTYYPKPGWAEQDPNDWWASLAESIKKAMKDANASKDEIISIGLDTTCSSVVFCKKDGTPVRKAVIWMDIRSSEEAEKMAATGHEALKYNGFGNVSAEWMPSKVLWVKNHEPQNYHETEKIMDYVDWYTFMMTGRNTGSASTTTLRWYYDQENGGVPEDFYKTIGLEDIFDKLPEEIKYLGEYIGGLTPYAAEHLGLAEGTPVGQGGVDCLNGMIGLGVTKPGKLALITGSSHCNLAFTDKSIHKEGIFGTYPGVVFPGMKLAEGGQASSGSVIKWFKTHFGIDIEEQAKQEGISVYDILNKEAAELPPGSEGLLVLEYWQGNRTPYVDANVRGFISGLTLKHTRAHIYRAIMEAIAYGTELNIKNFKENGIPVEELYLAGGATNSDLYLQIHADVSNLPINVPESNQVACLGSAIMAAVTAGAYANADEAVSHMVRYKKRIEPNPENHEIYKLYSEQYQKAYPQFKEWMHATSKLDGIAAEKVVKQSV</sequence>
<dbReference type="GO" id="GO:0005737">
    <property type="term" value="C:cytoplasm"/>
    <property type="evidence" value="ECO:0007669"/>
    <property type="project" value="TreeGrafter"/>
</dbReference>
<dbReference type="OrthoDB" id="9805576at2"/>
<dbReference type="Pfam" id="PF02782">
    <property type="entry name" value="FGGY_C"/>
    <property type="match status" value="1"/>
</dbReference>
<reference evidence="10 11" key="1">
    <citation type="submission" date="2019-07" db="EMBL/GenBank/DDBJ databases">
        <title>Whole genome shotgun sequence of Oceanobacillus sojae NBRC 105379.</title>
        <authorList>
            <person name="Hosoyama A."/>
            <person name="Uohara A."/>
            <person name="Ohji S."/>
            <person name="Ichikawa N."/>
        </authorList>
    </citation>
    <scope>NUCLEOTIDE SEQUENCE [LARGE SCALE GENOMIC DNA]</scope>
    <source>
        <strain evidence="10 11">NBRC 105379</strain>
    </source>
</reference>
<evidence type="ECO:0000256" key="3">
    <source>
        <dbReference type="ARBA" id="ARBA00022777"/>
    </source>
</evidence>
<evidence type="ECO:0000256" key="7">
    <source>
        <dbReference type="RuleBase" id="RU003733"/>
    </source>
</evidence>
<dbReference type="PROSITE" id="PS00445">
    <property type="entry name" value="FGGY_KINASES_2"/>
    <property type="match status" value="1"/>
</dbReference>
<evidence type="ECO:0000259" key="9">
    <source>
        <dbReference type="Pfam" id="PF02782"/>
    </source>
</evidence>
<dbReference type="GO" id="GO:0019569">
    <property type="term" value="P:L-arabinose catabolic process to D-xylulose 5-phosphate"/>
    <property type="evidence" value="ECO:0007669"/>
    <property type="project" value="InterPro"/>
</dbReference>
<dbReference type="PANTHER" id="PTHR43435">
    <property type="entry name" value="RIBULOKINASE"/>
    <property type="match status" value="1"/>
</dbReference>
<proteinExistence type="inferred from homology"/>
<dbReference type="Proteomes" id="UP000321558">
    <property type="component" value="Unassembled WGS sequence"/>
</dbReference>
<dbReference type="GO" id="GO:0005524">
    <property type="term" value="F:ATP binding"/>
    <property type="evidence" value="ECO:0007669"/>
    <property type="project" value="UniProtKB-KW"/>
</dbReference>
<dbReference type="SUPFAM" id="SSF53067">
    <property type="entry name" value="Actin-like ATPase domain"/>
    <property type="match status" value="2"/>
</dbReference>
<comment type="similarity">
    <text evidence="7">Belongs to the FGGY kinase family.</text>
</comment>
<dbReference type="Pfam" id="PF00370">
    <property type="entry name" value="FGGY_N"/>
    <property type="match status" value="1"/>
</dbReference>
<organism evidence="10 11">
    <name type="scientific">Oceanobacillus sojae</name>
    <dbReference type="NCBI Taxonomy" id="582851"/>
    <lineage>
        <taxon>Bacteria</taxon>
        <taxon>Bacillati</taxon>
        <taxon>Bacillota</taxon>
        <taxon>Bacilli</taxon>
        <taxon>Bacillales</taxon>
        <taxon>Bacillaceae</taxon>
        <taxon>Oceanobacillus</taxon>
    </lineage>
</organism>
<keyword evidence="4" id="KW-0067">ATP-binding</keyword>
<dbReference type="InterPro" id="IPR043129">
    <property type="entry name" value="ATPase_NBD"/>
</dbReference>
<keyword evidence="3 7" id="KW-0418">Kinase</keyword>
<dbReference type="AlphaFoldDB" id="A0A511ZKU1"/>
<dbReference type="Gene3D" id="3.30.420.40">
    <property type="match status" value="2"/>
</dbReference>
<protein>
    <submittedName>
        <fullName evidence="10">Carbohydrate kinase</fullName>
    </submittedName>
</protein>
<evidence type="ECO:0000313" key="11">
    <source>
        <dbReference type="Proteomes" id="UP000321558"/>
    </source>
</evidence>
<dbReference type="PANTHER" id="PTHR43435:SF4">
    <property type="entry name" value="FGGY CARBOHYDRATE KINASE DOMAIN-CONTAINING PROTEIN"/>
    <property type="match status" value="1"/>
</dbReference>
<dbReference type="GO" id="GO:0019150">
    <property type="term" value="F:D-ribulokinase activity"/>
    <property type="evidence" value="ECO:0007669"/>
    <property type="project" value="TreeGrafter"/>
</dbReference>
<evidence type="ECO:0000313" key="10">
    <source>
        <dbReference type="EMBL" id="GEN88067.1"/>
    </source>
</evidence>
<gene>
    <name evidence="10" type="ORF">OSO01_28060</name>
</gene>
<dbReference type="PIRSF" id="PIRSF000538">
    <property type="entry name" value="GlpK"/>
    <property type="match status" value="1"/>
</dbReference>
<dbReference type="GO" id="GO:0008741">
    <property type="term" value="F:ribulokinase activity"/>
    <property type="evidence" value="ECO:0007669"/>
    <property type="project" value="InterPro"/>
</dbReference>
<dbReference type="InterPro" id="IPR000577">
    <property type="entry name" value="Carb_kinase_FGGY"/>
</dbReference>
<keyword evidence="1 7" id="KW-0808">Transferase</keyword>
<dbReference type="InterPro" id="IPR018485">
    <property type="entry name" value="FGGY_C"/>
</dbReference>
<feature type="domain" description="Carbohydrate kinase FGGY N-terminal" evidence="8">
    <location>
        <begin position="6"/>
        <end position="251"/>
    </location>
</feature>